<evidence type="ECO:0000256" key="23">
    <source>
        <dbReference type="ARBA" id="ARBA00048732"/>
    </source>
</evidence>
<dbReference type="Pfam" id="PF00664">
    <property type="entry name" value="ABC_membrane"/>
    <property type="match status" value="2"/>
</dbReference>
<dbReference type="CDD" id="cd18578">
    <property type="entry name" value="ABC_6TM_Pgp_ABCB1_D2_like"/>
    <property type="match status" value="1"/>
</dbReference>
<dbReference type="GO" id="GO:0016887">
    <property type="term" value="F:ATP hydrolysis activity"/>
    <property type="evidence" value="ECO:0007669"/>
    <property type="project" value="InterPro"/>
</dbReference>
<evidence type="ECO:0000256" key="19">
    <source>
        <dbReference type="ARBA" id="ARBA00047495"/>
    </source>
</evidence>
<dbReference type="GO" id="GO:0005524">
    <property type="term" value="F:ATP binding"/>
    <property type="evidence" value="ECO:0007669"/>
    <property type="project" value="UniProtKB-KW"/>
</dbReference>
<evidence type="ECO:0000256" key="3">
    <source>
        <dbReference type="ARBA" id="ARBA00004565"/>
    </source>
</evidence>
<keyword evidence="6" id="KW-1003">Cell membrane</keyword>
<comment type="catalytic activity">
    <reaction evidence="25">
        <text>tauroursodeoxycholate(in) + ATP + H2O = tauroursodeoxycholate(out) + ADP + phosphate + H(+)</text>
        <dbReference type="Rhea" id="RHEA:50072"/>
        <dbReference type="ChEBI" id="CHEBI:15377"/>
        <dbReference type="ChEBI" id="CHEBI:15378"/>
        <dbReference type="ChEBI" id="CHEBI:30616"/>
        <dbReference type="ChEBI" id="CHEBI:43474"/>
        <dbReference type="ChEBI" id="CHEBI:132028"/>
        <dbReference type="ChEBI" id="CHEBI:456216"/>
    </reaction>
    <physiologicalReaction direction="left-to-right" evidence="25">
        <dbReference type="Rhea" id="RHEA:50073"/>
    </physiologicalReaction>
</comment>
<evidence type="ECO:0000256" key="13">
    <source>
        <dbReference type="ARBA" id="ARBA00022843"/>
    </source>
</evidence>
<dbReference type="GO" id="GO:0005743">
    <property type="term" value="C:mitochondrial inner membrane"/>
    <property type="evidence" value="ECO:0007669"/>
    <property type="project" value="TreeGrafter"/>
</dbReference>
<keyword evidence="15 29" id="KW-1133">Transmembrane helix</keyword>
<feature type="transmembrane region" description="Helical" evidence="29">
    <location>
        <begin position="189"/>
        <end position="210"/>
    </location>
</feature>
<dbReference type="InterPro" id="IPR039421">
    <property type="entry name" value="Type_1_exporter"/>
</dbReference>
<dbReference type="CDD" id="cd03249">
    <property type="entry name" value="ABC_MTABC3_MDL1_MDL2"/>
    <property type="match status" value="2"/>
</dbReference>
<comment type="catalytic activity">
    <reaction evidence="22">
        <text>glycoursodeoxycholate(in) + ATP + H2O = glycoursodeoxycholate(out) + ADP + phosphate + H(+)</text>
        <dbReference type="Rhea" id="RHEA:50068"/>
        <dbReference type="ChEBI" id="CHEBI:15377"/>
        <dbReference type="ChEBI" id="CHEBI:15378"/>
        <dbReference type="ChEBI" id="CHEBI:30616"/>
        <dbReference type="ChEBI" id="CHEBI:43474"/>
        <dbReference type="ChEBI" id="CHEBI:132030"/>
        <dbReference type="ChEBI" id="CHEBI:456216"/>
    </reaction>
    <physiologicalReaction direction="left-to-right" evidence="22">
        <dbReference type="Rhea" id="RHEA:50069"/>
    </physiologicalReaction>
</comment>
<dbReference type="SMART" id="SM00382">
    <property type="entry name" value="AAA"/>
    <property type="match status" value="2"/>
</dbReference>
<evidence type="ECO:0000313" key="32">
    <source>
        <dbReference type="Ensembl" id="ENSCCRP00015105816.1"/>
    </source>
</evidence>
<evidence type="ECO:0000313" key="33">
    <source>
        <dbReference type="Proteomes" id="UP000694700"/>
    </source>
</evidence>
<evidence type="ECO:0000256" key="9">
    <source>
        <dbReference type="ARBA" id="ARBA00022737"/>
    </source>
</evidence>
<keyword evidence="13" id="KW-0832">Ubl conjugation</keyword>
<keyword evidence="7" id="KW-0597">Phosphoprotein</keyword>
<evidence type="ECO:0000256" key="29">
    <source>
        <dbReference type="SAM" id="Phobius"/>
    </source>
</evidence>
<dbReference type="SUPFAM" id="SSF52540">
    <property type="entry name" value="P-loop containing nucleoside triphosphate hydrolases"/>
    <property type="match status" value="2"/>
</dbReference>
<evidence type="ECO:0000256" key="10">
    <source>
        <dbReference type="ARBA" id="ARBA00022741"/>
    </source>
</evidence>
<dbReference type="Ensembl" id="ENSCCRT00015109199.1">
    <property type="protein sequence ID" value="ENSCCRP00015105816.1"/>
    <property type="gene ID" value="ENSCCRG00015029355.1"/>
</dbReference>
<comment type="similarity">
    <text evidence="4">Belongs to the ABC transporter superfamily. ABCB family. Multidrug resistance exporter (TC 3.A.1.201) subfamily.</text>
</comment>
<dbReference type="InterPro" id="IPR017871">
    <property type="entry name" value="ABC_transporter-like_CS"/>
</dbReference>
<evidence type="ECO:0000256" key="1">
    <source>
        <dbReference type="ARBA" id="ARBA00004337"/>
    </source>
</evidence>
<keyword evidence="5" id="KW-0813">Transport</keyword>
<comment type="catalytic activity">
    <reaction evidence="19">
        <text>taurocholate(in) + ATP + H2O = taurocholate(out) + ADP + phosphate + H(+)</text>
        <dbReference type="Rhea" id="RHEA:50052"/>
        <dbReference type="ChEBI" id="CHEBI:15377"/>
        <dbReference type="ChEBI" id="CHEBI:15378"/>
        <dbReference type="ChEBI" id="CHEBI:30616"/>
        <dbReference type="ChEBI" id="CHEBI:36257"/>
        <dbReference type="ChEBI" id="CHEBI:43474"/>
        <dbReference type="ChEBI" id="CHEBI:456216"/>
    </reaction>
    <physiologicalReaction direction="left-to-right" evidence="19">
        <dbReference type="Rhea" id="RHEA:50053"/>
    </physiologicalReaction>
</comment>
<feature type="transmembrane region" description="Helical" evidence="29">
    <location>
        <begin position="165"/>
        <end position="183"/>
    </location>
</feature>
<evidence type="ECO:0000259" key="31">
    <source>
        <dbReference type="PROSITE" id="PS50929"/>
    </source>
</evidence>
<dbReference type="Pfam" id="PF00005">
    <property type="entry name" value="ABC_tran"/>
    <property type="match status" value="2"/>
</dbReference>
<comment type="subcellular location">
    <subcellularLocation>
        <location evidence="2">Apical cell membrane</location>
        <topology evidence="2">Multi-pass membrane protein</topology>
    </subcellularLocation>
    <subcellularLocation>
        <location evidence="1">Endosome membrane</location>
        <topology evidence="1">Multi-pass membrane protein</topology>
    </subcellularLocation>
    <subcellularLocation>
        <location evidence="3">Recycling endosome membrane</location>
    </subcellularLocation>
</comment>
<evidence type="ECO:0000256" key="8">
    <source>
        <dbReference type="ARBA" id="ARBA00022692"/>
    </source>
</evidence>
<comment type="catalytic activity">
    <reaction evidence="23">
        <text>cholate(in) + ATP + H2O = cholate(out) + ADP + phosphate + H(+)</text>
        <dbReference type="Rhea" id="RHEA:50048"/>
        <dbReference type="ChEBI" id="CHEBI:15377"/>
        <dbReference type="ChEBI" id="CHEBI:15378"/>
        <dbReference type="ChEBI" id="CHEBI:29747"/>
        <dbReference type="ChEBI" id="CHEBI:30616"/>
        <dbReference type="ChEBI" id="CHEBI:43474"/>
        <dbReference type="ChEBI" id="CHEBI:456216"/>
    </reaction>
    <physiologicalReaction direction="left-to-right" evidence="23">
        <dbReference type="Rhea" id="RHEA:50049"/>
    </physiologicalReaction>
</comment>
<comment type="function">
    <text evidence="27">Catalyzes the transport of the major hydrophobic bile salts, such as taurine and glycine-conjugated cholic acid across the canalicular membrane of hepatocytes in an ATP-dependent manner, therefore participates in hepatic bile acid homeostasis and consequently to lipid homeostasis through regulation of biliary lipid secretion in a bile salts dependent manner. Transports taurine-conjugated bile salts more rapidly than glycine-conjugated bile salts. Also transports non-bile acid compounds, such as pravastatin and fexofenadine in an ATP-dependent manner and may be involved in their biliary excretion.</text>
</comment>
<dbReference type="PROSITE" id="PS50929">
    <property type="entry name" value="ABC_TM1F"/>
    <property type="match status" value="2"/>
</dbReference>
<dbReference type="GO" id="GO:0015421">
    <property type="term" value="F:ABC-type oligopeptide transporter activity"/>
    <property type="evidence" value="ECO:0007669"/>
    <property type="project" value="TreeGrafter"/>
</dbReference>
<evidence type="ECO:0000256" key="5">
    <source>
        <dbReference type="ARBA" id="ARBA00022448"/>
    </source>
</evidence>
<comment type="catalytic activity">
    <reaction evidence="20">
        <text>glycocholate(in) + ATP + H2O = glycocholate(out) + ADP + phosphate + H(+)</text>
        <dbReference type="Rhea" id="RHEA:50056"/>
        <dbReference type="ChEBI" id="CHEBI:15377"/>
        <dbReference type="ChEBI" id="CHEBI:15378"/>
        <dbReference type="ChEBI" id="CHEBI:29746"/>
        <dbReference type="ChEBI" id="CHEBI:30616"/>
        <dbReference type="ChEBI" id="CHEBI:43474"/>
        <dbReference type="ChEBI" id="CHEBI:456216"/>
    </reaction>
    <physiologicalReaction direction="left-to-right" evidence="20">
        <dbReference type="Rhea" id="RHEA:50057"/>
    </physiologicalReaction>
</comment>
<evidence type="ECO:0000256" key="11">
    <source>
        <dbReference type="ARBA" id="ARBA00022753"/>
    </source>
</evidence>
<dbReference type="GO" id="GO:0016324">
    <property type="term" value="C:apical plasma membrane"/>
    <property type="evidence" value="ECO:0007669"/>
    <property type="project" value="UniProtKB-SubCell"/>
</dbReference>
<evidence type="ECO:0000256" key="27">
    <source>
        <dbReference type="ARBA" id="ARBA00049631"/>
    </source>
</evidence>
<comment type="catalytic activity">
    <reaction evidence="24">
        <text>glycochenodeoxycholate(in) + ATP + H2O = glycochenodeoxycholate(out) + ADP + phosphate + H(+)</text>
        <dbReference type="Rhea" id="RHEA:50060"/>
        <dbReference type="ChEBI" id="CHEBI:15377"/>
        <dbReference type="ChEBI" id="CHEBI:15378"/>
        <dbReference type="ChEBI" id="CHEBI:30616"/>
        <dbReference type="ChEBI" id="CHEBI:36252"/>
        <dbReference type="ChEBI" id="CHEBI:43474"/>
        <dbReference type="ChEBI" id="CHEBI:456216"/>
    </reaction>
    <physiologicalReaction direction="left-to-right" evidence="24">
        <dbReference type="Rhea" id="RHEA:50061"/>
    </physiologicalReaction>
</comment>
<evidence type="ECO:0000256" key="17">
    <source>
        <dbReference type="ARBA" id="ARBA00023180"/>
    </source>
</evidence>
<feature type="transmembrane region" description="Helical" evidence="29">
    <location>
        <begin position="264"/>
        <end position="286"/>
    </location>
</feature>
<dbReference type="GO" id="GO:0055038">
    <property type="term" value="C:recycling endosome membrane"/>
    <property type="evidence" value="ECO:0007669"/>
    <property type="project" value="UniProtKB-SubCell"/>
</dbReference>
<keyword evidence="9" id="KW-0677">Repeat</keyword>
<keyword evidence="8 29" id="KW-0812">Transmembrane</keyword>
<feature type="domain" description="ABC transporter" evidence="30">
    <location>
        <begin position="364"/>
        <end position="603"/>
    </location>
</feature>
<evidence type="ECO:0000256" key="24">
    <source>
        <dbReference type="ARBA" id="ARBA00049216"/>
    </source>
</evidence>
<evidence type="ECO:0000256" key="22">
    <source>
        <dbReference type="ARBA" id="ARBA00048306"/>
    </source>
</evidence>
<evidence type="ECO:0000256" key="25">
    <source>
        <dbReference type="ARBA" id="ARBA00049271"/>
    </source>
</evidence>
<keyword evidence="16 29" id="KW-0472">Membrane</keyword>
<dbReference type="InterPro" id="IPR036640">
    <property type="entry name" value="ABC1_TM_sf"/>
</dbReference>
<dbReference type="InterPro" id="IPR011527">
    <property type="entry name" value="ABC1_TM_dom"/>
</dbReference>
<proteinExistence type="inferred from homology"/>
<keyword evidence="10" id="KW-0547">Nucleotide-binding</keyword>
<feature type="transmembrane region" description="Helical" evidence="29">
    <location>
        <begin position="793"/>
        <end position="813"/>
    </location>
</feature>
<dbReference type="PROSITE" id="PS50893">
    <property type="entry name" value="ABC_TRANSPORTER_2"/>
    <property type="match status" value="2"/>
</dbReference>
<evidence type="ECO:0000256" key="18">
    <source>
        <dbReference type="ARBA" id="ARBA00023630"/>
    </source>
</evidence>
<keyword evidence="17" id="KW-0325">Glycoprotein</keyword>
<name>A0A8C2GMU6_CYPCA</name>
<keyword evidence="12" id="KW-0067">ATP-binding</keyword>
<dbReference type="PROSITE" id="PS00211">
    <property type="entry name" value="ABC_TRANSPORTER_1"/>
    <property type="match status" value="1"/>
</dbReference>
<feature type="transmembrane region" description="Helical" evidence="29">
    <location>
        <begin position="819"/>
        <end position="840"/>
    </location>
</feature>
<dbReference type="AlphaFoldDB" id="A0A8C2GMU6"/>
<evidence type="ECO:0000256" key="28">
    <source>
        <dbReference type="ARBA" id="ARBA00049709"/>
    </source>
</evidence>
<reference evidence="32" key="1">
    <citation type="submission" date="2025-08" db="UniProtKB">
        <authorList>
            <consortium name="Ensembl"/>
        </authorList>
    </citation>
    <scope>IDENTIFICATION</scope>
</reference>
<dbReference type="GO" id="GO:0090374">
    <property type="term" value="P:oligopeptide export from mitochondrion"/>
    <property type="evidence" value="ECO:0007669"/>
    <property type="project" value="TreeGrafter"/>
</dbReference>
<evidence type="ECO:0000256" key="2">
    <source>
        <dbReference type="ARBA" id="ARBA00004424"/>
    </source>
</evidence>
<organism evidence="32 33">
    <name type="scientific">Cyprinus carpio</name>
    <name type="common">Common carp</name>
    <dbReference type="NCBI Taxonomy" id="7962"/>
    <lineage>
        <taxon>Eukaryota</taxon>
        <taxon>Metazoa</taxon>
        <taxon>Chordata</taxon>
        <taxon>Craniata</taxon>
        <taxon>Vertebrata</taxon>
        <taxon>Euteleostomi</taxon>
        <taxon>Actinopterygii</taxon>
        <taxon>Neopterygii</taxon>
        <taxon>Teleostei</taxon>
        <taxon>Ostariophysi</taxon>
        <taxon>Cypriniformes</taxon>
        <taxon>Cyprinidae</taxon>
        <taxon>Cyprininae</taxon>
        <taxon>Cyprinus</taxon>
    </lineage>
</organism>
<feature type="transmembrane region" description="Helical" evidence="29">
    <location>
        <begin position="712"/>
        <end position="737"/>
    </location>
</feature>
<accession>A0A8C2GMU6</accession>
<feature type="transmembrane region" description="Helical" evidence="29">
    <location>
        <begin position="90"/>
        <end position="116"/>
    </location>
</feature>
<feature type="transmembrane region" description="Helical" evidence="29">
    <location>
        <begin position="298"/>
        <end position="317"/>
    </location>
</feature>
<feature type="domain" description="ABC transporter" evidence="30">
    <location>
        <begin position="995"/>
        <end position="1233"/>
    </location>
</feature>
<dbReference type="Gene3D" id="3.40.50.300">
    <property type="entry name" value="P-loop containing nucleotide triphosphate hydrolases"/>
    <property type="match status" value="2"/>
</dbReference>
<dbReference type="SUPFAM" id="SSF90123">
    <property type="entry name" value="ABC transporter transmembrane region"/>
    <property type="match status" value="2"/>
</dbReference>
<evidence type="ECO:0000256" key="21">
    <source>
        <dbReference type="ARBA" id="ARBA00047914"/>
    </source>
</evidence>
<keyword evidence="14" id="KW-1278">Translocase</keyword>
<evidence type="ECO:0000256" key="16">
    <source>
        <dbReference type="ARBA" id="ARBA00023136"/>
    </source>
</evidence>
<comment type="subunit">
    <text evidence="28">Interacts with HAX1. Interacts with the adapter protein complex 2 (AP-2) throught AP2A2 or AP2A1; this interaction regulates cell membrane expression of ABCB11 through its internalization in a clathrin-dependent manner and its subsequent degradation.</text>
</comment>
<comment type="catalytic activity">
    <reaction evidence="26">
        <text>taurochenodeoxycholate(in) + ATP + H2O = taurochenodeoxycholate(out) + ADP + phosphate + H(+)</text>
        <dbReference type="Rhea" id="RHEA:50064"/>
        <dbReference type="ChEBI" id="CHEBI:9407"/>
        <dbReference type="ChEBI" id="CHEBI:15377"/>
        <dbReference type="ChEBI" id="CHEBI:15378"/>
        <dbReference type="ChEBI" id="CHEBI:30616"/>
        <dbReference type="ChEBI" id="CHEBI:43474"/>
        <dbReference type="ChEBI" id="CHEBI:456216"/>
    </reaction>
    <physiologicalReaction direction="left-to-right" evidence="26">
        <dbReference type="Rhea" id="RHEA:50065"/>
    </physiologicalReaction>
</comment>
<dbReference type="InterPro" id="IPR003593">
    <property type="entry name" value="AAA+_ATPase"/>
</dbReference>
<dbReference type="InterPro" id="IPR027417">
    <property type="entry name" value="P-loop_NTPase"/>
</dbReference>
<evidence type="ECO:0000256" key="4">
    <source>
        <dbReference type="ARBA" id="ARBA00007577"/>
    </source>
</evidence>
<dbReference type="CDD" id="cd18577">
    <property type="entry name" value="ABC_6TM_Pgp_ABCB1_D1_like"/>
    <property type="match status" value="1"/>
</dbReference>
<dbReference type="Proteomes" id="UP000694700">
    <property type="component" value="Unplaced"/>
</dbReference>
<evidence type="ECO:0000256" key="12">
    <source>
        <dbReference type="ARBA" id="ARBA00022840"/>
    </source>
</evidence>
<evidence type="ECO:0000256" key="20">
    <source>
        <dbReference type="ARBA" id="ARBA00047763"/>
    </source>
</evidence>
<feature type="domain" description="ABC transmembrane type-1" evidence="31">
    <location>
        <begin position="673"/>
        <end position="960"/>
    </location>
</feature>
<feature type="domain" description="ABC transmembrane type-1" evidence="31">
    <location>
        <begin position="45"/>
        <end position="329"/>
    </location>
</feature>
<evidence type="ECO:0000256" key="7">
    <source>
        <dbReference type="ARBA" id="ARBA00022553"/>
    </source>
</evidence>
<keyword evidence="11" id="KW-0967">Endosome</keyword>
<evidence type="ECO:0000256" key="15">
    <source>
        <dbReference type="ARBA" id="ARBA00022989"/>
    </source>
</evidence>
<sequence>MFSHISFKHHTFSHISFKGPKMARKKNQPSVLASFSCCREICMMIFGSICAMIHGSAQPLMLLVFGMLTDTFIEYDIELLDIEYEMTNFAYYYVGIGAGVFILGYLQISLWITAAARQIQIIRKMYFRKVMRMEIGWFDCTSVGELNTRMSDDINKINDAIADQVGIFIQRFTTFVCGFLMGFARGWKLTLVIISVSPLIGVGAGLMALLTGLELQAYAKAGAVADEVLSSVRTVAAFGGEKKEVQRYDRNLISAQRWGIRKGLIMGFFTGYLWFIIFLCYALAFWYGSSLVVDTQEYSPGTLLQVFFGVLIAALNLGQASPCLEAFASGRGAATIIFETIDRKPEIDCLSEAGYKLNKVKGDLEFHNVTFHYPSRPEVKVKLKFTPLNLQVKSGETTAFVGPSGAGKSTAIQLIQRFYDPKEGMVTLDGHDIRGLNIQWLRSLIGIVEQEPVLFATSIAENIRYGRPGVSNDDIITAAKEANAYNFIMDLPQKFDTLVGEGGGQMSGGQKQRIAIARALVRNPRILLLDMATSALDNESEAVVQDALDKVRMGRTTISIAHRLSTIKNADVIVGFEHGRAVERGKHDELLDRKGVYFTLVTLQSQGDKALNQKAQQGDSDPVAERKSLNRAGSYRASLRYKYGLPDDDSEEVEPAPVARILKYNAPEWPYMLFGSFGAAVNGGVNPVYSLLFSQILATFSMPDPVEQRREINGICLFFVVVGLVSFFTQMLQGYAFSKSGELLTRRLRRLGFHAMLGQEIGWFDDHRNSPGALTTRLATDASQVQGATGSQIGMIVNSLTNIGVAIIISFYFSWKLTLVILCFLPFLALSGGFQAKMLTGFAKQDKDAMEAAGQISGEALNNIRTIAGLGKERNFVEMFEVQLEAPYQAALKKANVYGACYGFAQCVVFMANSASYRFGGYLVYREGLHFSFVFRVISAIVTSGTALGRASSYTPDYAKAKISAARFFQLLDRIPKISVYSNEGDKWDNFKGDIEFIDCKFTYPFRPDIQVLNGLSLSVRPGQTLAFVGSSGCGKSTSVQLLERFYDPNNGRVLIDGRESTRVNVAFLRSKIGIVSQEPILFDCSIAENIRYGDNQRELSMDDVIAAAKKAQLHDFVMSLPEKYDTNVGSQGSQLSRGQKQRIAIARAIIRDPKILLLDEATSALDTESEKTVQEALDKAREGRTCIVIAHRLSTIQNSDIIAVMSRGYVIEKGTHGYLMGLKGAYYKLVTTGARRKNKS</sequence>
<dbReference type="Gene3D" id="1.20.1560.10">
    <property type="entry name" value="ABC transporter type 1, transmembrane domain"/>
    <property type="match status" value="2"/>
</dbReference>
<evidence type="ECO:0000259" key="30">
    <source>
        <dbReference type="PROSITE" id="PS50893"/>
    </source>
</evidence>
<dbReference type="GO" id="GO:0015722">
    <property type="term" value="P:canalicular bile acid transport"/>
    <property type="evidence" value="ECO:0007669"/>
    <property type="project" value="UniProtKB-ARBA"/>
</dbReference>
<evidence type="ECO:0000256" key="14">
    <source>
        <dbReference type="ARBA" id="ARBA00022967"/>
    </source>
</evidence>
<evidence type="ECO:0000256" key="6">
    <source>
        <dbReference type="ARBA" id="ARBA00022475"/>
    </source>
</evidence>
<dbReference type="PANTHER" id="PTHR43394:SF23">
    <property type="entry name" value="ATP-BINDING CASSETTE SUBFAMILY B MEMBER 11, GENE 2"/>
    <property type="match status" value="1"/>
</dbReference>
<dbReference type="PANTHER" id="PTHR43394">
    <property type="entry name" value="ATP-DEPENDENT PERMEASE MDL1, MITOCHONDRIAL"/>
    <property type="match status" value="1"/>
</dbReference>
<evidence type="ECO:0000256" key="26">
    <source>
        <dbReference type="ARBA" id="ARBA00049525"/>
    </source>
</evidence>
<dbReference type="InterPro" id="IPR003439">
    <property type="entry name" value="ABC_transporter-like_ATP-bd"/>
</dbReference>
<dbReference type="GO" id="GO:0015125">
    <property type="term" value="F:bile acid transmembrane transporter activity"/>
    <property type="evidence" value="ECO:0007669"/>
    <property type="project" value="UniProtKB-ARBA"/>
</dbReference>
<protein>
    <recommendedName>
        <fullName evidence="18">Bile salt export pump</fullName>
    </recommendedName>
</protein>
<comment type="catalytic activity">
    <reaction evidence="21">
        <text>pravastatin(in) + ATP + H2O = pravastatin(out) + ADP + phosphate + H(+)</text>
        <dbReference type="Rhea" id="RHEA:63908"/>
        <dbReference type="ChEBI" id="CHEBI:15377"/>
        <dbReference type="ChEBI" id="CHEBI:15378"/>
        <dbReference type="ChEBI" id="CHEBI:30616"/>
        <dbReference type="ChEBI" id="CHEBI:43474"/>
        <dbReference type="ChEBI" id="CHEBI:63660"/>
        <dbReference type="ChEBI" id="CHEBI:456216"/>
    </reaction>
    <physiologicalReaction direction="left-to-right" evidence="21">
        <dbReference type="Rhea" id="RHEA:63909"/>
    </physiologicalReaction>
</comment>